<proteinExistence type="predicted"/>
<dbReference type="AlphaFoldDB" id="Q7MRF6"/>
<dbReference type="RefSeq" id="WP_011139246.1">
    <property type="nucleotide sequence ID" value="NC_005090.1"/>
</dbReference>
<accession>Q7MRF6</accession>
<dbReference type="KEGG" id="wsu:WS1395"/>
<evidence type="ECO:0000313" key="2">
    <source>
        <dbReference type="Proteomes" id="UP000000422"/>
    </source>
</evidence>
<dbReference type="Proteomes" id="UP000000422">
    <property type="component" value="Chromosome"/>
</dbReference>
<sequence>MFDPHHRVLDRIVCECGGKTTREAIVIFQNTSLPFRKAKKLVTGCDRVCCRKALEKLFDMSFYGEFDLDEIERLLG</sequence>
<dbReference type="eggNOG" id="ENOG5030SN2">
    <property type="taxonomic scope" value="Bacteria"/>
</dbReference>
<evidence type="ECO:0008006" key="3">
    <source>
        <dbReference type="Google" id="ProtNLM"/>
    </source>
</evidence>
<gene>
    <name evidence="1" type="ordered locus">WS1395</name>
</gene>
<evidence type="ECO:0000313" key="1">
    <source>
        <dbReference type="EMBL" id="CAE10461.1"/>
    </source>
</evidence>
<dbReference type="EMBL" id="BX571660">
    <property type="protein sequence ID" value="CAE10461.1"/>
    <property type="molecule type" value="Genomic_DNA"/>
</dbReference>
<dbReference type="HOGENOM" id="CLU_186978_0_0_7"/>
<reference evidence="1 2" key="1">
    <citation type="journal article" date="2003" name="Proc. Natl. Acad. Sci. U.S.A.">
        <title>Complete genome sequence and analysis of Wolinella succinogenes.</title>
        <authorList>
            <person name="Baar C."/>
            <person name="Eppinger M."/>
            <person name="Raddatz G."/>
            <person name="Simon JM."/>
            <person name="Lanz C."/>
            <person name="Klimmek O."/>
            <person name="Nandakumar R."/>
            <person name="Gross R."/>
            <person name="Rosinus A."/>
            <person name="Keller H."/>
            <person name="Jagtap P."/>
            <person name="Linke B."/>
            <person name="Meyer F."/>
            <person name="Lederer H."/>
            <person name="Schuster S.C."/>
        </authorList>
    </citation>
    <scope>NUCLEOTIDE SEQUENCE [LARGE SCALE GENOMIC DNA]</scope>
    <source>
        <strain evidence="2">ATCC 29543 / DSM 1740 / CCUG 13145 / JCM 31913 / LMG 7466 / NCTC 11488 / FDC 602W</strain>
    </source>
</reference>
<organism evidence="2">
    <name type="scientific">Wolinella succinogenes (strain ATCC 29543 / DSM 1740 / CCUG 13145 / JCM 31913 / LMG 7466 / NCTC 11488 / FDC 602W)</name>
    <name type="common">Vibrio succinogenes</name>
    <dbReference type="NCBI Taxonomy" id="273121"/>
    <lineage>
        <taxon>Bacteria</taxon>
        <taxon>Pseudomonadati</taxon>
        <taxon>Campylobacterota</taxon>
        <taxon>Epsilonproteobacteria</taxon>
        <taxon>Campylobacterales</taxon>
        <taxon>Helicobacteraceae</taxon>
        <taxon>Wolinella</taxon>
    </lineage>
</organism>
<name>Q7MRF6_WOLSU</name>
<protein>
    <recommendedName>
        <fullName evidence="3">BFD-like [2Fe-2S]-binding domain-containing protein</fullName>
    </recommendedName>
</protein>
<keyword evidence="2" id="KW-1185">Reference proteome</keyword>
<dbReference type="STRING" id="273121.WS1395"/>